<feature type="compositionally biased region" description="Low complexity" evidence="1">
    <location>
        <begin position="288"/>
        <end position="303"/>
    </location>
</feature>
<reference evidence="3 4" key="1">
    <citation type="submission" date="2016-11" db="EMBL/GenBank/DDBJ databases">
        <authorList>
            <person name="Jaros S."/>
            <person name="Januszkiewicz K."/>
            <person name="Wedrychowicz H."/>
        </authorList>
    </citation>
    <scope>NUCLEOTIDE SEQUENCE [LARGE SCALE GENOMIC DNA]</scope>
    <source>
        <strain evidence="3 4">DSM 26991</strain>
    </source>
</reference>
<dbReference type="EMBL" id="FQTV01000005">
    <property type="protein sequence ID" value="SHF07521.1"/>
    <property type="molecule type" value="Genomic_DNA"/>
</dbReference>
<keyword evidence="4" id="KW-1185">Reference proteome</keyword>
<accession>A0A1M4YP68</accession>
<feature type="region of interest" description="Disordered" evidence="1">
    <location>
        <begin position="282"/>
        <end position="303"/>
    </location>
</feature>
<feature type="signal peptide" evidence="2">
    <location>
        <begin position="1"/>
        <end position="22"/>
    </location>
</feature>
<evidence type="ECO:0000256" key="2">
    <source>
        <dbReference type="SAM" id="SignalP"/>
    </source>
</evidence>
<name>A0A1M4YP68_9BACE</name>
<keyword evidence="2" id="KW-0732">Signal</keyword>
<dbReference type="Proteomes" id="UP000184509">
    <property type="component" value="Unassembled WGS sequence"/>
</dbReference>
<evidence type="ECO:0000256" key="1">
    <source>
        <dbReference type="SAM" id="MobiDB-lite"/>
    </source>
</evidence>
<gene>
    <name evidence="3" type="ORF">SAMN05444405_10540</name>
</gene>
<evidence type="ECO:0000313" key="4">
    <source>
        <dbReference type="Proteomes" id="UP000184509"/>
    </source>
</evidence>
<evidence type="ECO:0000313" key="3">
    <source>
        <dbReference type="EMBL" id="SHF07521.1"/>
    </source>
</evidence>
<dbReference type="OrthoDB" id="1164513at2"/>
<dbReference type="RefSeq" id="WP_073400162.1">
    <property type="nucleotide sequence ID" value="NZ_FQTV01000005.1"/>
</dbReference>
<organism evidence="3 4">
    <name type="scientific">Bacteroides luti</name>
    <dbReference type="NCBI Taxonomy" id="1297750"/>
    <lineage>
        <taxon>Bacteria</taxon>
        <taxon>Pseudomonadati</taxon>
        <taxon>Bacteroidota</taxon>
        <taxon>Bacteroidia</taxon>
        <taxon>Bacteroidales</taxon>
        <taxon>Bacteroidaceae</taxon>
        <taxon>Bacteroides</taxon>
    </lineage>
</organism>
<sequence>MKIKSLLSFGLLFLAKMSSLTAQDVLNKEYNMFRGEDVITKQQVKYKHPGRAGANVLWDFSKQEAINKKYKLSYIQSETDSVVTGCEHNTLYHYLLRNDSLYSLGYENPTTIINNQKPELLLTFPFSYQKRIEGYFYGTGNYCRRLDLTSQGKTVTWGDAYGMIILPNGDTLQHVLRVRSLKKIAEKMIPFVQKDSIIQPVVNIDSINYHLNNDSVYMQVETYRWYADGYRYPVFETVESITFKNQTPFKHFNTAFFYSPDKHSYLNDDPDNLAKLDEIEKENKKSKNSSGGSNSNSSGNNPNKELISYNIHIDKESNRISIEYDLTQQADVTISLYDMQGRLLVNYPKTNHPEGFYQEAIALDGFQLGEYLLRIVVNDKVYGEKIAKE</sequence>
<proteinExistence type="predicted"/>
<protein>
    <submittedName>
        <fullName evidence="3">Por secretion system C-terminal sorting domain-containing protein</fullName>
    </submittedName>
</protein>
<dbReference type="NCBIfam" id="TIGR04183">
    <property type="entry name" value="Por_Secre_tail"/>
    <property type="match status" value="1"/>
</dbReference>
<dbReference type="STRING" id="1297750.SAMN05444405_10540"/>
<feature type="chain" id="PRO_5013336349" evidence="2">
    <location>
        <begin position="23"/>
        <end position="389"/>
    </location>
</feature>
<dbReference type="InterPro" id="IPR026444">
    <property type="entry name" value="Secre_tail"/>
</dbReference>
<dbReference type="AlphaFoldDB" id="A0A1M4YP68"/>